<dbReference type="InterPro" id="IPR036390">
    <property type="entry name" value="WH_DNA-bd_sf"/>
</dbReference>
<comment type="caution">
    <text evidence="1">The sequence shown here is derived from an EMBL/GenBank/DDBJ whole genome shotgun (WGS) entry which is preliminary data.</text>
</comment>
<dbReference type="InterPro" id="IPR036388">
    <property type="entry name" value="WH-like_DNA-bd_sf"/>
</dbReference>
<dbReference type="Gene3D" id="1.10.10.10">
    <property type="entry name" value="Winged helix-like DNA-binding domain superfamily/Winged helix DNA-binding domain"/>
    <property type="match status" value="1"/>
</dbReference>
<evidence type="ECO:0008006" key="3">
    <source>
        <dbReference type="Google" id="ProtNLM"/>
    </source>
</evidence>
<name>A0ABP7KH65_9ACTN</name>
<dbReference type="Proteomes" id="UP001501563">
    <property type="component" value="Unassembled WGS sequence"/>
</dbReference>
<protein>
    <recommendedName>
        <fullName evidence="3">MarR family transcriptional regulator</fullName>
    </recommendedName>
</protein>
<accession>A0ABP7KH65</accession>
<sequence>MTHPAPVANGRLIGLTHYASRALLERILARTGTTFTQSSALRTLADHGGVLDRGSLVSLVRDALRTTDEPEIATAVEGLVANGMLDMSADDRVSFTDRGRELLDGIQDGGKEVASRLYAGIPQEDLETAGRVLALVLQRANTELAAA</sequence>
<evidence type="ECO:0000313" key="2">
    <source>
        <dbReference type="Proteomes" id="UP001501563"/>
    </source>
</evidence>
<evidence type="ECO:0000313" key="1">
    <source>
        <dbReference type="EMBL" id="GAA3875479.1"/>
    </source>
</evidence>
<proteinExistence type="predicted"/>
<dbReference type="EMBL" id="BAAAZA010000013">
    <property type="protein sequence ID" value="GAA3875479.1"/>
    <property type="molecule type" value="Genomic_DNA"/>
</dbReference>
<keyword evidence="2" id="KW-1185">Reference proteome</keyword>
<dbReference type="SUPFAM" id="SSF46785">
    <property type="entry name" value="Winged helix' DNA-binding domain"/>
    <property type="match status" value="1"/>
</dbReference>
<organism evidence="1 2">
    <name type="scientific">Streptomyces lannensis</name>
    <dbReference type="NCBI Taxonomy" id="766498"/>
    <lineage>
        <taxon>Bacteria</taxon>
        <taxon>Bacillati</taxon>
        <taxon>Actinomycetota</taxon>
        <taxon>Actinomycetes</taxon>
        <taxon>Kitasatosporales</taxon>
        <taxon>Streptomycetaceae</taxon>
        <taxon>Streptomyces</taxon>
    </lineage>
</organism>
<reference evidence="2" key="1">
    <citation type="journal article" date="2019" name="Int. J. Syst. Evol. Microbiol.">
        <title>The Global Catalogue of Microorganisms (GCM) 10K type strain sequencing project: providing services to taxonomists for standard genome sequencing and annotation.</title>
        <authorList>
            <consortium name="The Broad Institute Genomics Platform"/>
            <consortium name="The Broad Institute Genome Sequencing Center for Infectious Disease"/>
            <person name="Wu L."/>
            <person name="Ma J."/>
        </authorList>
    </citation>
    <scope>NUCLEOTIDE SEQUENCE [LARGE SCALE GENOMIC DNA]</scope>
    <source>
        <strain evidence="2">JCM 16578</strain>
    </source>
</reference>
<gene>
    <name evidence="1" type="ORF">GCM10022207_46700</name>
</gene>
<dbReference type="RefSeq" id="WP_345550679.1">
    <property type="nucleotide sequence ID" value="NZ_BAAAZA010000013.1"/>
</dbReference>